<feature type="region of interest" description="Disordered" evidence="1">
    <location>
        <begin position="149"/>
        <end position="210"/>
    </location>
</feature>
<sequence>MDSTYDSYLTSPAGGAPSASPRGGTDANKFVKRPYGVMFGARRSHFGTSLEPSDSKIGPSRDKIASGLHRSQLQASVDVYDEDSEYILEDNDVFVDDTHDQMYSGSKTALQLDYPEIYSATTPGATSADEPSLTEESNRYLSIKSGVYLEPGKSERNSGSSNLVHQKSSESHDSTASYSSFVSQSSSQGANSNSDSAATRTQQPKLQRTSSYEVGFDCVCVT</sequence>
<dbReference type="AlphaFoldDB" id="A0ABD2PS20"/>
<evidence type="ECO:0000256" key="1">
    <source>
        <dbReference type="SAM" id="MobiDB-lite"/>
    </source>
</evidence>
<feature type="region of interest" description="Disordered" evidence="1">
    <location>
        <begin position="1"/>
        <end position="27"/>
    </location>
</feature>
<protein>
    <submittedName>
        <fullName evidence="2">Uncharacterized protein</fullName>
    </submittedName>
</protein>
<evidence type="ECO:0000313" key="2">
    <source>
        <dbReference type="EMBL" id="KAL3310277.1"/>
    </source>
</evidence>
<accession>A0ABD2PS20</accession>
<dbReference type="EMBL" id="JBJKFK010003090">
    <property type="protein sequence ID" value="KAL3310277.1"/>
    <property type="molecule type" value="Genomic_DNA"/>
</dbReference>
<keyword evidence="3" id="KW-1185">Reference proteome</keyword>
<name>A0ABD2PS20_9PLAT</name>
<feature type="compositionally biased region" description="Polar residues" evidence="1">
    <location>
        <begin position="1"/>
        <end position="10"/>
    </location>
</feature>
<evidence type="ECO:0000313" key="3">
    <source>
        <dbReference type="Proteomes" id="UP001626550"/>
    </source>
</evidence>
<feature type="compositionally biased region" description="Polar residues" evidence="1">
    <location>
        <begin position="199"/>
        <end position="210"/>
    </location>
</feature>
<dbReference type="Proteomes" id="UP001626550">
    <property type="component" value="Unassembled WGS sequence"/>
</dbReference>
<reference evidence="2 3" key="1">
    <citation type="submission" date="2024-11" db="EMBL/GenBank/DDBJ databases">
        <title>Adaptive evolution of stress response genes in parasites aligns with host niche diversity.</title>
        <authorList>
            <person name="Hahn C."/>
            <person name="Resl P."/>
        </authorList>
    </citation>
    <scope>NUCLEOTIDE SEQUENCE [LARGE SCALE GENOMIC DNA]</scope>
    <source>
        <strain evidence="2">EGGRZ-B1_66</strain>
        <tissue evidence="2">Body</tissue>
    </source>
</reference>
<gene>
    <name evidence="2" type="ORF">Ciccas_011160</name>
</gene>
<organism evidence="2 3">
    <name type="scientific">Cichlidogyrus casuarinus</name>
    <dbReference type="NCBI Taxonomy" id="1844966"/>
    <lineage>
        <taxon>Eukaryota</taxon>
        <taxon>Metazoa</taxon>
        <taxon>Spiralia</taxon>
        <taxon>Lophotrochozoa</taxon>
        <taxon>Platyhelminthes</taxon>
        <taxon>Monogenea</taxon>
        <taxon>Monopisthocotylea</taxon>
        <taxon>Dactylogyridea</taxon>
        <taxon>Ancyrocephalidae</taxon>
        <taxon>Cichlidogyrus</taxon>
    </lineage>
</organism>
<proteinExistence type="predicted"/>
<comment type="caution">
    <text evidence="2">The sequence shown here is derived from an EMBL/GenBank/DDBJ whole genome shotgun (WGS) entry which is preliminary data.</text>
</comment>
<feature type="compositionally biased region" description="Polar residues" evidence="1">
    <location>
        <begin position="157"/>
        <end position="166"/>
    </location>
</feature>
<feature type="compositionally biased region" description="Low complexity" evidence="1">
    <location>
        <begin position="174"/>
        <end position="198"/>
    </location>
</feature>
<feature type="compositionally biased region" description="Low complexity" evidence="1">
    <location>
        <begin position="11"/>
        <end position="24"/>
    </location>
</feature>